<proteinExistence type="predicted"/>
<dbReference type="AlphaFoldDB" id="A0A5J5IPQ4"/>
<dbReference type="EMBL" id="VYRZ01000003">
    <property type="protein sequence ID" value="KAA9085178.1"/>
    <property type="molecule type" value="Genomic_DNA"/>
</dbReference>
<accession>A0A5J5IPQ4</accession>
<dbReference type="PANTHER" id="PTHR19136">
    <property type="entry name" value="MOLYBDENUM COFACTOR GUANYLYLTRANSFERASE"/>
    <property type="match status" value="1"/>
</dbReference>
<dbReference type="Gene3D" id="3.90.550.10">
    <property type="entry name" value="Spore Coat Polysaccharide Biosynthesis Protein SpsA, Chain A"/>
    <property type="match status" value="1"/>
</dbReference>
<evidence type="ECO:0000313" key="3">
    <source>
        <dbReference type="EMBL" id="KAA9085178.1"/>
    </source>
</evidence>
<dbReference type="OrthoDB" id="4408226at2"/>
<protein>
    <submittedName>
        <fullName evidence="3">NTP transferase domain-containing protein</fullName>
    </submittedName>
</protein>
<feature type="domain" description="MobA-like NTP transferase" evidence="2">
    <location>
        <begin position="5"/>
        <end position="157"/>
    </location>
</feature>
<evidence type="ECO:0000256" key="1">
    <source>
        <dbReference type="ARBA" id="ARBA00022679"/>
    </source>
</evidence>
<keyword evidence="4" id="KW-1185">Reference proteome</keyword>
<dbReference type="InterPro" id="IPR025877">
    <property type="entry name" value="MobA-like_NTP_Trfase"/>
</dbReference>
<dbReference type="RefSeq" id="WP_150419901.1">
    <property type="nucleotide sequence ID" value="NZ_VYRZ01000003.1"/>
</dbReference>
<dbReference type="InterPro" id="IPR029044">
    <property type="entry name" value="Nucleotide-diphossugar_trans"/>
</dbReference>
<name>A0A5J5IPQ4_9MICO</name>
<comment type="caution">
    <text evidence="3">The sequence shown here is derived from an EMBL/GenBank/DDBJ whole genome shotgun (WGS) entry which is preliminary data.</text>
</comment>
<dbReference type="Pfam" id="PF12804">
    <property type="entry name" value="NTP_transf_3"/>
    <property type="match status" value="1"/>
</dbReference>
<sequence length="202" mass="21511">MSTGAILLAGGRARRLDGVAKPLLEVGGRSLLARAIAAVADSDPLTIVGDAAAGYDRHRWVREEPAFAGPAAAVVAGLRSWPRDPEWTYVLACDLPAAAEATRRLRAARDLVPHDTDGLCLADVSSRPQWLTGLYRTAPLRRAAEAMADDGRDAAVRDLFAGAAIAVIPAPADETDDVDTWDDLNRARARYGDAVADDEEEE</sequence>
<dbReference type="Proteomes" id="UP000327039">
    <property type="component" value="Unassembled WGS sequence"/>
</dbReference>
<evidence type="ECO:0000259" key="2">
    <source>
        <dbReference type="Pfam" id="PF12804"/>
    </source>
</evidence>
<dbReference type="SUPFAM" id="SSF53448">
    <property type="entry name" value="Nucleotide-diphospho-sugar transferases"/>
    <property type="match status" value="1"/>
</dbReference>
<organism evidence="3 4">
    <name type="scientific">Microbacterium radiodurans</name>
    <dbReference type="NCBI Taxonomy" id="661398"/>
    <lineage>
        <taxon>Bacteria</taxon>
        <taxon>Bacillati</taxon>
        <taxon>Actinomycetota</taxon>
        <taxon>Actinomycetes</taxon>
        <taxon>Micrococcales</taxon>
        <taxon>Microbacteriaceae</taxon>
        <taxon>Microbacterium</taxon>
    </lineage>
</organism>
<dbReference type="GO" id="GO:0016779">
    <property type="term" value="F:nucleotidyltransferase activity"/>
    <property type="evidence" value="ECO:0007669"/>
    <property type="project" value="TreeGrafter"/>
</dbReference>
<dbReference type="PANTHER" id="PTHR19136:SF81">
    <property type="entry name" value="MOLYBDENUM COFACTOR GUANYLYLTRANSFERASE"/>
    <property type="match status" value="1"/>
</dbReference>
<gene>
    <name evidence="3" type="ORF">F6B42_11845</name>
</gene>
<reference evidence="4" key="1">
    <citation type="submission" date="2019-09" db="EMBL/GenBank/DDBJ databases">
        <title>Mumia zhuanghuii sp. nov. isolated from the intestinal contents of plateau pika (Ochotona curzoniae) in the Qinghai-Tibet plateau of China.</title>
        <authorList>
            <person name="Tian Z."/>
        </authorList>
    </citation>
    <scope>NUCLEOTIDE SEQUENCE [LARGE SCALE GENOMIC DNA]</scope>
    <source>
        <strain evidence="4">DSM 25564</strain>
    </source>
</reference>
<evidence type="ECO:0000313" key="4">
    <source>
        <dbReference type="Proteomes" id="UP000327039"/>
    </source>
</evidence>
<keyword evidence="1 3" id="KW-0808">Transferase</keyword>